<evidence type="ECO:0000313" key="2">
    <source>
        <dbReference type="Proteomes" id="UP000215355"/>
    </source>
</evidence>
<protein>
    <submittedName>
        <fullName evidence="1">Uncharacterized protein</fullName>
    </submittedName>
</protein>
<dbReference type="KEGG" id="smiz:4412673_02297"/>
<accession>A0AAJ4XCH0</accession>
<dbReference type="EMBL" id="LT906468">
    <property type="protein sequence ID" value="SNV51172.1"/>
    <property type="molecule type" value="Genomic_DNA"/>
</dbReference>
<dbReference type="Proteomes" id="UP000215355">
    <property type="component" value="Chromosome 1"/>
</dbReference>
<dbReference type="Pfam" id="PF19268">
    <property type="entry name" value="CIS_TMP"/>
    <property type="match status" value="1"/>
</dbReference>
<dbReference type="AlphaFoldDB" id="A0AAJ4XCH0"/>
<gene>
    <name evidence="1" type="ORF">SAMEA4412673_02297</name>
</gene>
<name>A0AAJ4XCH0_9SPHI</name>
<dbReference type="InterPro" id="IPR045538">
    <property type="entry name" value="CIS_TMP"/>
</dbReference>
<proteinExistence type="predicted"/>
<reference evidence="1 2" key="1">
    <citation type="submission" date="2017-06" db="EMBL/GenBank/DDBJ databases">
        <authorList>
            <consortium name="Pathogen Informatics"/>
        </authorList>
    </citation>
    <scope>NUCLEOTIDE SEQUENCE [LARGE SCALE GENOMIC DNA]</scope>
    <source>
        <strain evidence="1 2">NCTC12149</strain>
    </source>
</reference>
<dbReference type="RefSeq" id="WP_093096895.1">
    <property type="nucleotide sequence ID" value="NZ_FNGK01000001.1"/>
</dbReference>
<evidence type="ECO:0000313" key="1">
    <source>
        <dbReference type="EMBL" id="SNV51172.1"/>
    </source>
</evidence>
<organism evidence="1 2">
    <name type="scientific">Sphingobacterium mizutaii</name>
    <dbReference type="NCBI Taxonomy" id="1010"/>
    <lineage>
        <taxon>Bacteria</taxon>
        <taxon>Pseudomonadati</taxon>
        <taxon>Bacteroidota</taxon>
        <taxon>Sphingobacteriia</taxon>
        <taxon>Sphingobacteriales</taxon>
        <taxon>Sphingobacteriaceae</taxon>
        <taxon>Sphingobacterium</taxon>
    </lineage>
</organism>
<sequence>MLHIIKRQRIELQLPQGEDSFSIQQKLSDQYWEFFVPLMDEILNGLSEENNVLSLESLTIDLGKLKLSDLDGMKSNSQLIENIRQQFEEQIWKEKSTKNVLNFQDKTHANFNKWFSYLRDGYLDWNVEFPIDDWYEHVLEALSSNLETLNHFILEVDRSPNFRIRLVRQHPDSFLNRLIKVIAPKYENLIEKKATELYTFESLNKDLASDRLKERREQFWLELLLAVSTDFFNPNQSDSKSHIELIKPENYSNSSTVDNPVRSFDEFKDSSDIKEAIFLDYVGLVLLHPFLSSLFKRLDLLQDKDFKNVEAKEKAIHLLHFAATGTDQPKEYELVIPKIFCAYPIKAAIPITMELSNAEKEEVNAMLEACIANWEILKKTSIDGLRESFLQRKGKVELGLEKIIVQVEKGSVDMLLDYLPWSLNMIKFPWLKQLIHVEWR</sequence>